<reference evidence="9 10" key="1">
    <citation type="submission" date="2019-02" db="EMBL/GenBank/DDBJ databases">
        <authorList>
            <person name="Sun L."/>
            <person name="Pan D."/>
            <person name="Wu X."/>
        </authorList>
    </citation>
    <scope>NUCLEOTIDE SEQUENCE [LARGE SCALE GENOMIC DNA]</scope>
    <source>
        <strain evidence="9 10">JW-1</strain>
    </source>
</reference>
<keyword evidence="3" id="KW-0812">Transmembrane</keyword>
<dbReference type="Pfam" id="PF02416">
    <property type="entry name" value="TatA_B_E"/>
    <property type="match status" value="1"/>
</dbReference>
<keyword evidence="7" id="KW-0472">Membrane</keyword>
<dbReference type="AlphaFoldDB" id="A0A4P6KL49"/>
<evidence type="ECO:0000256" key="5">
    <source>
        <dbReference type="ARBA" id="ARBA00022989"/>
    </source>
</evidence>
<gene>
    <name evidence="9" type="ORF">EVS81_13255</name>
</gene>
<dbReference type="KEGG" id="ltr:EVS81_13255"/>
<evidence type="ECO:0000256" key="2">
    <source>
        <dbReference type="ARBA" id="ARBA00022448"/>
    </source>
</evidence>
<accession>A0A4P6KL49</accession>
<dbReference type="OrthoDB" id="5245163at2"/>
<evidence type="ECO:0000256" key="4">
    <source>
        <dbReference type="ARBA" id="ARBA00022927"/>
    </source>
</evidence>
<evidence type="ECO:0000256" key="1">
    <source>
        <dbReference type="ARBA" id="ARBA00004167"/>
    </source>
</evidence>
<dbReference type="RefSeq" id="WP_130111511.1">
    <property type="nucleotide sequence ID" value="NZ_CP035806.1"/>
</dbReference>
<sequence>MLRGLEAPELLILAALILVLFAGPKLPEFARSLGASLRILRNESRSQDSESSTNHERDTGGSINTEE</sequence>
<protein>
    <submittedName>
        <fullName evidence="9">Twin-arginine translocase TatA/TatE family subunit</fullName>
    </submittedName>
</protein>
<dbReference type="Proteomes" id="UP000289260">
    <property type="component" value="Chromosome"/>
</dbReference>
<evidence type="ECO:0000256" key="7">
    <source>
        <dbReference type="ARBA" id="ARBA00023136"/>
    </source>
</evidence>
<proteinExistence type="predicted"/>
<feature type="region of interest" description="Disordered" evidence="8">
    <location>
        <begin position="42"/>
        <end position="67"/>
    </location>
</feature>
<keyword evidence="4" id="KW-0653">Protein transport</keyword>
<keyword evidence="6" id="KW-0811">Translocation</keyword>
<keyword evidence="2" id="KW-0813">Transport</keyword>
<evidence type="ECO:0000313" key="10">
    <source>
        <dbReference type="Proteomes" id="UP000289260"/>
    </source>
</evidence>
<name>A0A4P6KL49_9MICO</name>
<evidence type="ECO:0000313" key="9">
    <source>
        <dbReference type="EMBL" id="QBE50374.1"/>
    </source>
</evidence>
<feature type="compositionally biased region" description="Basic and acidic residues" evidence="8">
    <location>
        <begin position="42"/>
        <end position="59"/>
    </location>
</feature>
<dbReference type="EMBL" id="CP035806">
    <property type="protein sequence ID" value="QBE50374.1"/>
    <property type="molecule type" value="Genomic_DNA"/>
</dbReference>
<dbReference type="GO" id="GO:0016020">
    <property type="term" value="C:membrane"/>
    <property type="evidence" value="ECO:0007669"/>
    <property type="project" value="UniProtKB-ARBA"/>
</dbReference>
<keyword evidence="10" id="KW-1185">Reference proteome</keyword>
<dbReference type="InterPro" id="IPR003369">
    <property type="entry name" value="TatA/B/E"/>
</dbReference>
<dbReference type="GO" id="GO:0015031">
    <property type="term" value="P:protein transport"/>
    <property type="evidence" value="ECO:0007669"/>
    <property type="project" value="UniProtKB-KW"/>
</dbReference>
<evidence type="ECO:0000256" key="3">
    <source>
        <dbReference type="ARBA" id="ARBA00022692"/>
    </source>
</evidence>
<evidence type="ECO:0000256" key="8">
    <source>
        <dbReference type="SAM" id="MobiDB-lite"/>
    </source>
</evidence>
<keyword evidence="5" id="KW-1133">Transmembrane helix</keyword>
<dbReference type="Gene3D" id="1.20.5.3310">
    <property type="match status" value="1"/>
</dbReference>
<evidence type="ECO:0000256" key="6">
    <source>
        <dbReference type="ARBA" id="ARBA00023010"/>
    </source>
</evidence>
<comment type="subcellular location">
    <subcellularLocation>
        <location evidence="1">Membrane</location>
        <topology evidence="1">Single-pass membrane protein</topology>
    </subcellularLocation>
</comment>
<organism evidence="9 10">
    <name type="scientific">Leucobacter triazinivorans</name>
    <dbReference type="NCBI Taxonomy" id="1784719"/>
    <lineage>
        <taxon>Bacteria</taxon>
        <taxon>Bacillati</taxon>
        <taxon>Actinomycetota</taxon>
        <taxon>Actinomycetes</taxon>
        <taxon>Micrococcales</taxon>
        <taxon>Microbacteriaceae</taxon>
        <taxon>Leucobacter</taxon>
    </lineage>
</organism>